<feature type="region of interest" description="Disordered" evidence="1">
    <location>
        <begin position="47"/>
        <end position="116"/>
    </location>
</feature>
<organismHost>
    <name type="scientific">Homo sapiens</name>
    <name type="common">Human</name>
    <dbReference type="NCBI Taxonomy" id="9606"/>
</organismHost>
<dbReference type="EMBL" id="KJ361971">
    <property type="protein sequence ID" value="AHJ86195.1"/>
    <property type="molecule type" value="Genomic_DNA"/>
</dbReference>
<protein>
    <submittedName>
        <fullName evidence="2">Protein UL116</fullName>
    </submittedName>
</protein>
<name>A0A0A0PU07_HCMV</name>
<proteinExistence type="predicted"/>
<gene>
    <name evidence="2" type="primary">UL116</name>
</gene>
<reference evidence="2 3" key="1">
    <citation type="submission" date="2014-01" db="EMBL/GenBank/DDBJ databases">
        <title>Diversity of human cytomegalovirus.</title>
        <authorList>
            <person name="Wilkie G.S."/>
            <person name="Zavattoni M."/>
            <person name="Davison A.J."/>
        </authorList>
    </citation>
    <scope>NUCLEOTIDE SEQUENCE [LARGE SCALE GENOMIC DNA]</scope>
    <source>
        <strain evidence="2">UKNEQAS1</strain>
    </source>
</reference>
<evidence type="ECO:0000256" key="1">
    <source>
        <dbReference type="SAM" id="MobiDB-lite"/>
    </source>
</evidence>
<feature type="compositionally biased region" description="Low complexity" evidence="1">
    <location>
        <begin position="47"/>
        <end position="114"/>
    </location>
</feature>
<organism evidence="2 3">
    <name type="scientific">Human cytomegalovirus</name>
    <name type="common">HHV-5</name>
    <name type="synonym">Human herpesvirus 5</name>
    <dbReference type="NCBI Taxonomy" id="10359"/>
    <lineage>
        <taxon>Viruses</taxon>
        <taxon>Duplodnaviria</taxon>
        <taxon>Heunggongvirae</taxon>
        <taxon>Peploviricota</taxon>
        <taxon>Herviviricetes</taxon>
        <taxon>Herpesvirales</taxon>
        <taxon>Orthoherpesviridae</taxon>
        <taxon>Betaherpesvirinae</taxon>
        <taxon>Cytomegalovirus</taxon>
        <taxon>Cytomegalovirus humanbeta5</taxon>
    </lineage>
</organism>
<dbReference type="Proteomes" id="UP000169234">
    <property type="component" value="Genome"/>
</dbReference>
<dbReference type="Pfam" id="PF25706">
    <property type="entry name" value="HCMV_UL116"/>
    <property type="match status" value="1"/>
</dbReference>
<dbReference type="InterPro" id="IPR057857">
    <property type="entry name" value="HCMV_UL116"/>
</dbReference>
<sequence length="315" mass="34267">MKRRRRWRGWLLFLALCFCLLCEAVETNATTVTSTTAAAATTNTTVATTGTTTTSPNVTSTTSNTVTTPTTVSSVSNLTSSTTSIPISTSTVSGTRNTGNNNTTTIGTNATSPSPSVSILTTVTPAATSTISVDGVVTASDYTPTFDDLENITTTRAPTRPPAQDLCSHNLSIILYEEESQSSVDIAVDEEEPELEDDDEYDELWFPLYFEAECNLNYTLQYVNHSCDYSVRQSSVSFPPWRDIDSVTFVPRNLSNCSAHGLAVIVAGNQTWYVNPFSLAHLLDAIYNVLGIEDLSANFRRQLAPYRHTLIVPQT</sequence>
<evidence type="ECO:0000313" key="2">
    <source>
        <dbReference type="EMBL" id="AHJ86195.1"/>
    </source>
</evidence>
<evidence type="ECO:0000313" key="3">
    <source>
        <dbReference type="Proteomes" id="UP000169234"/>
    </source>
</evidence>
<accession>A0A0A0PU07</accession>